<dbReference type="SUPFAM" id="SSF47616">
    <property type="entry name" value="GST C-terminal domain-like"/>
    <property type="match status" value="1"/>
</dbReference>
<dbReference type="SFLD" id="SFLDG01200">
    <property type="entry name" value="SUF1.1"/>
    <property type="match status" value="1"/>
</dbReference>
<dbReference type="PANTHER" id="PTHR12289:SF41">
    <property type="entry name" value="FAILED AXON CONNECTIONS-RELATED"/>
    <property type="match status" value="1"/>
</dbReference>
<dbReference type="OrthoDB" id="9810080at2"/>
<dbReference type="PROSITE" id="PS50405">
    <property type="entry name" value="GST_CTER"/>
    <property type="match status" value="1"/>
</dbReference>
<dbReference type="CDD" id="cd03193">
    <property type="entry name" value="GST_C_Metaxin"/>
    <property type="match status" value="1"/>
</dbReference>
<dbReference type="InterPro" id="IPR012336">
    <property type="entry name" value="Thioredoxin-like_fold"/>
</dbReference>
<organism evidence="2 3">
    <name type="scientific">Montanilutibacter psychrotolerans</name>
    <dbReference type="NCBI Taxonomy" id="1327343"/>
    <lineage>
        <taxon>Bacteria</taxon>
        <taxon>Pseudomonadati</taxon>
        <taxon>Pseudomonadota</taxon>
        <taxon>Gammaproteobacteria</taxon>
        <taxon>Lysobacterales</taxon>
        <taxon>Lysobacteraceae</taxon>
        <taxon>Montanilutibacter</taxon>
    </lineage>
</organism>
<feature type="domain" description="GST C-terminal" evidence="1">
    <location>
        <begin position="87"/>
        <end position="254"/>
    </location>
</feature>
<evidence type="ECO:0000313" key="3">
    <source>
        <dbReference type="Proteomes" id="UP000267049"/>
    </source>
</evidence>
<dbReference type="PANTHER" id="PTHR12289">
    <property type="entry name" value="METAXIN RELATED"/>
    <property type="match status" value="1"/>
</dbReference>
<dbReference type="CDD" id="cd03080">
    <property type="entry name" value="GST_N_Metaxin_like"/>
    <property type="match status" value="1"/>
</dbReference>
<keyword evidence="2" id="KW-0808">Transferase</keyword>
<dbReference type="InterPro" id="IPR033468">
    <property type="entry name" value="Metaxin_GST"/>
</dbReference>
<dbReference type="InterPro" id="IPR036282">
    <property type="entry name" value="Glutathione-S-Trfase_C_sf"/>
</dbReference>
<dbReference type="SFLD" id="SFLDS00019">
    <property type="entry name" value="Glutathione_Transferase_(cytos"/>
    <property type="match status" value="1"/>
</dbReference>
<evidence type="ECO:0000313" key="2">
    <source>
        <dbReference type="EMBL" id="RNF83876.1"/>
    </source>
</evidence>
<dbReference type="InterPro" id="IPR010987">
    <property type="entry name" value="Glutathione-S-Trfase_C-like"/>
</dbReference>
<dbReference type="GO" id="GO:0016740">
    <property type="term" value="F:transferase activity"/>
    <property type="evidence" value="ECO:0007669"/>
    <property type="project" value="UniProtKB-KW"/>
</dbReference>
<comment type="caution">
    <text evidence="2">The sequence shown here is derived from an EMBL/GenBank/DDBJ whole genome shotgun (WGS) entry which is preliminary data.</text>
</comment>
<keyword evidence="3" id="KW-1185">Reference proteome</keyword>
<gene>
    <name evidence="2" type="ORF">EER27_11010</name>
</gene>
<dbReference type="InterPro" id="IPR050931">
    <property type="entry name" value="Mito_Protein_Transport_Metaxin"/>
</dbReference>
<dbReference type="Proteomes" id="UP000267049">
    <property type="component" value="Unassembled WGS sequence"/>
</dbReference>
<evidence type="ECO:0000259" key="1">
    <source>
        <dbReference type="PROSITE" id="PS50405"/>
    </source>
</evidence>
<sequence>METQAPITLYSFGPAFGVPELSPYCSKSEVQLQMAGLVYRVERAMPGDSPKGQLPFIEDAGVRIADSTFIRSHIEREYGIDLDAALDIRQRAQAWAIERMVENQLMWALVYTRWLQPANFAKVAAHFFAGAPDSVQADVQAQVSERVHGVGLTRHSHAEIVELGARSLSALSILLGDQPYLFGDQPSGTDAMVFSVLAGLMAPTFPSDLRREAESYPNLVAYVGRMMARYYPQQPWPGMGSDAGVAAVAEPALA</sequence>
<reference evidence="2 3" key="1">
    <citation type="submission" date="2018-11" db="EMBL/GenBank/DDBJ databases">
        <title>Lysobacter cryohumiis sp. nov., isolated from soil in the Tianshan Mountains, Xinjiang, China.</title>
        <authorList>
            <person name="Luo Y."/>
            <person name="Sheng H."/>
        </authorList>
    </citation>
    <scope>NUCLEOTIDE SEQUENCE [LARGE SCALE GENOMIC DNA]</scope>
    <source>
        <strain evidence="2 3">ZS60</strain>
    </source>
</reference>
<dbReference type="SUPFAM" id="SSF52833">
    <property type="entry name" value="Thioredoxin-like"/>
    <property type="match status" value="1"/>
</dbReference>
<dbReference type="Pfam" id="PF17171">
    <property type="entry name" value="GST_C_6"/>
    <property type="match status" value="1"/>
</dbReference>
<dbReference type="EMBL" id="RIBS01000004">
    <property type="protein sequence ID" value="RNF83876.1"/>
    <property type="molecule type" value="Genomic_DNA"/>
</dbReference>
<protein>
    <submittedName>
        <fullName evidence="2">Glutathione S-transferase family protein</fullName>
    </submittedName>
</protein>
<dbReference type="InterPro" id="IPR026928">
    <property type="entry name" value="FAX/IsoI-like"/>
</dbReference>
<dbReference type="SFLD" id="SFLDG01180">
    <property type="entry name" value="SUF1"/>
    <property type="match status" value="1"/>
</dbReference>
<dbReference type="Pfam" id="PF17172">
    <property type="entry name" value="GST_N_4"/>
    <property type="match status" value="1"/>
</dbReference>
<proteinExistence type="predicted"/>
<accession>A0A3M8SWP7</accession>
<dbReference type="InterPro" id="IPR040079">
    <property type="entry name" value="Glutathione_S-Trfase"/>
</dbReference>
<dbReference type="InterPro" id="IPR036249">
    <property type="entry name" value="Thioredoxin-like_sf"/>
</dbReference>
<dbReference type="AlphaFoldDB" id="A0A3M8SWP7"/>
<name>A0A3M8SWP7_9GAMM</name>
<dbReference type="Gene3D" id="1.20.1050.130">
    <property type="match status" value="1"/>
</dbReference>
<dbReference type="RefSeq" id="WP_123088133.1">
    <property type="nucleotide sequence ID" value="NZ_RIBS01000004.1"/>
</dbReference>